<evidence type="ECO:0000256" key="4">
    <source>
        <dbReference type="SAM" id="MobiDB-lite"/>
    </source>
</evidence>
<evidence type="ECO:0000313" key="6">
    <source>
        <dbReference type="EMBL" id="GIG36938.1"/>
    </source>
</evidence>
<dbReference type="PROSITE" id="PS50987">
    <property type="entry name" value="HTH_ARSR_2"/>
    <property type="match status" value="1"/>
</dbReference>
<comment type="caution">
    <text evidence="6">The sequence shown here is derived from an EMBL/GenBank/DDBJ whole genome shotgun (WGS) entry which is preliminary data.</text>
</comment>
<dbReference type="PRINTS" id="PR00778">
    <property type="entry name" value="HTHARSR"/>
</dbReference>
<keyword evidence="3" id="KW-0804">Transcription</keyword>
<protein>
    <recommendedName>
        <fullName evidence="5">HTH arsR-type domain-containing protein</fullName>
    </recommendedName>
</protein>
<feature type="region of interest" description="Disordered" evidence="4">
    <location>
        <begin position="91"/>
        <end position="125"/>
    </location>
</feature>
<name>A0A919U388_9CELL</name>
<evidence type="ECO:0000256" key="3">
    <source>
        <dbReference type="ARBA" id="ARBA00023163"/>
    </source>
</evidence>
<reference evidence="6" key="1">
    <citation type="submission" date="2021-01" db="EMBL/GenBank/DDBJ databases">
        <title>Whole genome shotgun sequence of Cellulomonas pakistanensis NBRC 110800.</title>
        <authorList>
            <person name="Komaki H."/>
            <person name="Tamura T."/>
        </authorList>
    </citation>
    <scope>NUCLEOTIDE SEQUENCE</scope>
    <source>
        <strain evidence="6">NBRC 110800</strain>
    </source>
</reference>
<accession>A0A919U388</accession>
<dbReference type="GO" id="GO:0003700">
    <property type="term" value="F:DNA-binding transcription factor activity"/>
    <property type="evidence" value="ECO:0007669"/>
    <property type="project" value="InterPro"/>
</dbReference>
<dbReference type="NCBIfam" id="NF033788">
    <property type="entry name" value="HTH_metalloreg"/>
    <property type="match status" value="1"/>
</dbReference>
<evidence type="ECO:0000313" key="7">
    <source>
        <dbReference type="Proteomes" id="UP000642125"/>
    </source>
</evidence>
<dbReference type="GO" id="GO:0003677">
    <property type="term" value="F:DNA binding"/>
    <property type="evidence" value="ECO:0007669"/>
    <property type="project" value="UniProtKB-KW"/>
</dbReference>
<dbReference type="AlphaFoldDB" id="A0A919U388"/>
<keyword evidence="2" id="KW-0238">DNA-binding</keyword>
<dbReference type="InterPro" id="IPR036390">
    <property type="entry name" value="WH_DNA-bd_sf"/>
</dbReference>
<sequence>MSSDPVVAAAELFRALGAPARLTILRELTAGPRCVHELVTATEASQSLVSQHLRVLRGARLVRSERRGREIEYSLMDVHVGHLVEDALAHIGEDGAAQPGDAPDPTLDEGRSPAHEPASTRKDLP</sequence>
<dbReference type="Proteomes" id="UP000642125">
    <property type="component" value="Unassembled WGS sequence"/>
</dbReference>
<dbReference type="InterPro" id="IPR011991">
    <property type="entry name" value="ArsR-like_HTH"/>
</dbReference>
<dbReference type="Gene3D" id="1.10.10.10">
    <property type="entry name" value="Winged helix-like DNA-binding domain superfamily/Winged helix DNA-binding domain"/>
    <property type="match status" value="1"/>
</dbReference>
<evidence type="ECO:0000259" key="5">
    <source>
        <dbReference type="PROSITE" id="PS50987"/>
    </source>
</evidence>
<dbReference type="Pfam" id="PF01022">
    <property type="entry name" value="HTH_5"/>
    <property type="match status" value="1"/>
</dbReference>
<dbReference type="RefSeq" id="WP_203668963.1">
    <property type="nucleotide sequence ID" value="NZ_BONO01000017.1"/>
</dbReference>
<feature type="compositionally biased region" description="Basic and acidic residues" evidence="4">
    <location>
        <begin position="108"/>
        <end position="125"/>
    </location>
</feature>
<dbReference type="SUPFAM" id="SSF46785">
    <property type="entry name" value="Winged helix' DNA-binding domain"/>
    <property type="match status" value="1"/>
</dbReference>
<organism evidence="6 7">
    <name type="scientific">Cellulomonas pakistanensis</name>
    <dbReference type="NCBI Taxonomy" id="992287"/>
    <lineage>
        <taxon>Bacteria</taxon>
        <taxon>Bacillati</taxon>
        <taxon>Actinomycetota</taxon>
        <taxon>Actinomycetes</taxon>
        <taxon>Micrococcales</taxon>
        <taxon>Cellulomonadaceae</taxon>
        <taxon>Cellulomonas</taxon>
    </lineage>
</organism>
<evidence type="ECO:0000256" key="2">
    <source>
        <dbReference type="ARBA" id="ARBA00023125"/>
    </source>
</evidence>
<dbReference type="CDD" id="cd00090">
    <property type="entry name" value="HTH_ARSR"/>
    <property type="match status" value="1"/>
</dbReference>
<dbReference type="InterPro" id="IPR051011">
    <property type="entry name" value="Metal_resp_trans_reg"/>
</dbReference>
<keyword evidence="1" id="KW-0805">Transcription regulation</keyword>
<dbReference type="SMART" id="SM00418">
    <property type="entry name" value="HTH_ARSR"/>
    <property type="match status" value="1"/>
</dbReference>
<dbReference type="PANTHER" id="PTHR43132:SF6">
    <property type="entry name" value="HTH-TYPE TRANSCRIPTIONAL REPRESSOR CZRA"/>
    <property type="match status" value="1"/>
</dbReference>
<dbReference type="InterPro" id="IPR036388">
    <property type="entry name" value="WH-like_DNA-bd_sf"/>
</dbReference>
<dbReference type="InterPro" id="IPR001845">
    <property type="entry name" value="HTH_ArsR_DNA-bd_dom"/>
</dbReference>
<feature type="domain" description="HTH arsR-type" evidence="5">
    <location>
        <begin position="1"/>
        <end position="95"/>
    </location>
</feature>
<dbReference type="PANTHER" id="PTHR43132">
    <property type="entry name" value="ARSENICAL RESISTANCE OPERON REPRESSOR ARSR-RELATED"/>
    <property type="match status" value="1"/>
</dbReference>
<gene>
    <name evidence="6" type="ORF">Cpa01nite_23190</name>
</gene>
<proteinExistence type="predicted"/>
<evidence type="ECO:0000256" key="1">
    <source>
        <dbReference type="ARBA" id="ARBA00023015"/>
    </source>
</evidence>
<dbReference type="EMBL" id="BONO01000017">
    <property type="protein sequence ID" value="GIG36938.1"/>
    <property type="molecule type" value="Genomic_DNA"/>
</dbReference>
<keyword evidence="7" id="KW-1185">Reference proteome</keyword>